<evidence type="ECO:0000313" key="2">
    <source>
        <dbReference type="EMBL" id="KAL0064074.1"/>
    </source>
</evidence>
<protein>
    <submittedName>
        <fullName evidence="2">Uncharacterized protein</fullName>
    </submittedName>
</protein>
<gene>
    <name evidence="2" type="ORF">AAF712_008933</name>
</gene>
<reference evidence="2 3" key="1">
    <citation type="submission" date="2024-05" db="EMBL/GenBank/DDBJ databases">
        <title>A draft genome resource for the thread blight pathogen Marasmius tenuissimus strain MS-2.</title>
        <authorList>
            <person name="Yulfo-Soto G.E."/>
            <person name="Baruah I.K."/>
            <person name="Amoako-Attah I."/>
            <person name="Bukari Y."/>
            <person name="Meinhardt L.W."/>
            <person name="Bailey B.A."/>
            <person name="Cohen S.P."/>
        </authorList>
    </citation>
    <scope>NUCLEOTIDE SEQUENCE [LARGE SCALE GENOMIC DNA]</scope>
    <source>
        <strain evidence="2 3">MS-2</strain>
    </source>
</reference>
<name>A0ABR2ZT99_9AGAR</name>
<evidence type="ECO:0000313" key="3">
    <source>
        <dbReference type="Proteomes" id="UP001437256"/>
    </source>
</evidence>
<dbReference type="EMBL" id="JBBXMP010000067">
    <property type="protein sequence ID" value="KAL0064074.1"/>
    <property type="molecule type" value="Genomic_DNA"/>
</dbReference>
<dbReference type="Proteomes" id="UP001437256">
    <property type="component" value="Unassembled WGS sequence"/>
</dbReference>
<organism evidence="2 3">
    <name type="scientific">Marasmius tenuissimus</name>
    <dbReference type="NCBI Taxonomy" id="585030"/>
    <lineage>
        <taxon>Eukaryota</taxon>
        <taxon>Fungi</taxon>
        <taxon>Dikarya</taxon>
        <taxon>Basidiomycota</taxon>
        <taxon>Agaricomycotina</taxon>
        <taxon>Agaricomycetes</taxon>
        <taxon>Agaricomycetidae</taxon>
        <taxon>Agaricales</taxon>
        <taxon>Marasmiineae</taxon>
        <taxon>Marasmiaceae</taxon>
        <taxon>Marasmius</taxon>
    </lineage>
</organism>
<keyword evidence="3" id="KW-1185">Reference proteome</keyword>
<evidence type="ECO:0000256" key="1">
    <source>
        <dbReference type="SAM" id="MobiDB-lite"/>
    </source>
</evidence>
<feature type="region of interest" description="Disordered" evidence="1">
    <location>
        <begin position="93"/>
        <end position="114"/>
    </location>
</feature>
<comment type="caution">
    <text evidence="2">The sequence shown here is derived from an EMBL/GenBank/DDBJ whole genome shotgun (WGS) entry which is preliminary data.</text>
</comment>
<sequence>MSLYNLSPAVSSTLSLASTSSTPEAILTMYANTQFDFTAPPSGAALPLPGPRRARVGSFSEQRGFKYDFTIKIDLAKPIGEVKIAKGDLEPRAGALPRRVKKKAQPQPPQVHKPVEINEKMEFELFATAGME</sequence>
<proteinExistence type="predicted"/>
<accession>A0ABR2ZT99</accession>